<organism evidence="1 2">
    <name type="scientific">Vibrio ishigakensis</name>
    <dbReference type="NCBI Taxonomy" id="1481914"/>
    <lineage>
        <taxon>Bacteria</taxon>
        <taxon>Pseudomonadati</taxon>
        <taxon>Pseudomonadota</taxon>
        <taxon>Gammaproteobacteria</taxon>
        <taxon>Vibrionales</taxon>
        <taxon>Vibrionaceae</taxon>
        <taxon>Vibrio</taxon>
    </lineage>
</organism>
<dbReference type="STRING" id="1481914.JCM19241_2972"/>
<comment type="caution">
    <text evidence="1">The sequence shown here is derived from an EMBL/GenBank/DDBJ whole genome shotgun (WGS) entry which is preliminary data.</text>
</comment>
<evidence type="ECO:0000313" key="2">
    <source>
        <dbReference type="Proteomes" id="UP000031666"/>
    </source>
</evidence>
<evidence type="ECO:0008006" key="3">
    <source>
        <dbReference type="Google" id="ProtNLM"/>
    </source>
</evidence>
<accession>A0A0B8Q9C9</accession>
<protein>
    <recommendedName>
        <fullName evidence="3">Orotidine-5'-phosphate decarboxylase</fullName>
    </recommendedName>
</protein>
<gene>
    <name evidence="1" type="ORF">JCM19241_2972</name>
</gene>
<proteinExistence type="predicted"/>
<dbReference type="EMBL" id="BBSC01000001">
    <property type="protein sequence ID" value="GAM73517.1"/>
    <property type="molecule type" value="Genomic_DNA"/>
</dbReference>
<reference evidence="1 2" key="1">
    <citation type="submission" date="2015-01" db="EMBL/GenBank/DDBJ databases">
        <title>Vibrio sp. C94 JCM 19241 whole genome shotgun sequence.</title>
        <authorList>
            <person name="Sawabe T."/>
            <person name="Meirelles P."/>
            <person name="Feng G."/>
            <person name="Sayaka M."/>
            <person name="Hattori M."/>
            <person name="Ohkuma M."/>
        </authorList>
    </citation>
    <scope>NUCLEOTIDE SEQUENCE [LARGE SCALE GENOMIC DNA]</scope>
    <source>
        <strain evidence="2">JCM 19241</strain>
    </source>
</reference>
<sequence>MMLNLWRNHMDQKVIVALDYDKKDDALRFVDRIDQLLVA</sequence>
<reference evidence="1 2" key="2">
    <citation type="submission" date="2015-01" db="EMBL/GenBank/DDBJ databases">
        <authorList>
            <consortium name="NBRP consortium"/>
            <person name="Sawabe T."/>
            <person name="Meirelles P."/>
            <person name="Feng G."/>
            <person name="Sayaka M."/>
            <person name="Hattori M."/>
            <person name="Ohkuma M."/>
        </authorList>
    </citation>
    <scope>NUCLEOTIDE SEQUENCE [LARGE SCALE GENOMIC DNA]</scope>
    <source>
        <strain evidence="2">JCM 19241</strain>
    </source>
</reference>
<evidence type="ECO:0000313" key="1">
    <source>
        <dbReference type="EMBL" id="GAM73517.1"/>
    </source>
</evidence>
<dbReference type="AlphaFoldDB" id="A0A0B8Q9C9"/>
<dbReference type="Proteomes" id="UP000031666">
    <property type="component" value="Unassembled WGS sequence"/>
</dbReference>
<name>A0A0B8Q9C9_9VIBR</name>